<proteinExistence type="predicted"/>
<name>A0AAW5KI40_9FIRM</name>
<feature type="transmembrane region" description="Helical" evidence="1">
    <location>
        <begin position="27"/>
        <end position="45"/>
    </location>
</feature>
<organism evidence="2 3">
    <name type="scientific">Ruminococcus bicirculans</name>
    <name type="common">ex Wegman et al. 2014</name>
    <dbReference type="NCBI Taxonomy" id="1160721"/>
    <lineage>
        <taxon>Bacteria</taxon>
        <taxon>Bacillati</taxon>
        <taxon>Bacillota</taxon>
        <taxon>Clostridia</taxon>
        <taxon>Eubacteriales</taxon>
        <taxon>Oscillospiraceae</taxon>
        <taxon>Ruminococcus</taxon>
    </lineage>
</organism>
<keyword evidence="1" id="KW-1133">Transmembrane helix</keyword>
<protein>
    <recommendedName>
        <fullName evidence="4">PrgI family protein</fullName>
    </recommendedName>
</protein>
<dbReference type="Proteomes" id="UP001206236">
    <property type="component" value="Unassembled WGS sequence"/>
</dbReference>
<feature type="transmembrane region" description="Helical" evidence="1">
    <location>
        <begin position="51"/>
        <end position="68"/>
    </location>
</feature>
<evidence type="ECO:0008006" key="4">
    <source>
        <dbReference type="Google" id="ProtNLM"/>
    </source>
</evidence>
<comment type="caution">
    <text evidence="2">The sequence shown here is derived from an EMBL/GenBank/DDBJ whole genome shotgun (WGS) entry which is preliminary data.</text>
</comment>
<evidence type="ECO:0000256" key="1">
    <source>
        <dbReference type="SAM" id="Phobius"/>
    </source>
</evidence>
<gene>
    <name evidence="2" type="ORF">NE632_02780</name>
</gene>
<sequence length="121" mass="13855">MNDDIRAGLVPKTTKSKVMLTKHLTKYRFFGIIAVFFSSMFIGMAFGSLRYVFVVFCLVIFMICTAGSPSDPRKSFGGSLLDFLRFFAQKKTYYGSGNVDCADYLKKEEDKREAKKRKKEK</sequence>
<dbReference type="EMBL" id="JANGCN010000004">
    <property type="protein sequence ID" value="MCQ5152220.1"/>
    <property type="molecule type" value="Genomic_DNA"/>
</dbReference>
<keyword evidence="1" id="KW-0812">Transmembrane</keyword>
<dbReference type="AlphaFoldDB" id="A0AAW5KI40"/>
<evidence type="ECO:0000313" key="2">
    <source>
        <dbReference type="EMBL" id="MCQ5152220.1"/>
    </source>
</evidence>
<accession>A0AAW5KI40</accession>
<reference evidence="2" key="1">
    <citation type="submission" date="2022-06" db="EMBL/GenBank/DDBJ databases">
        <title>Isolation of gut microbiota from human fecal samples.</title>
        <authorList>
            <person name="Pamer E.G."/>
            <person name="Barat B."/>
            <person name="Waligurski E."/>
            <person name="Medina S."/>
            <person name="Paddock L."/>
            <person name="Mostad J."/>
        </authorList>
    </citation>
    <scope>NUCLEOTIDE SEQUENCE</scope>
    <source>
        <strain evidence="2">DFI.5.57</strain>
    </source>
</reference>
<dbReference type="RefSeq" id="WP_118158219.1">
    <property type="nucleotide sequence ID" value="NZ_JANGCN010000004.1"/>
</dbReference>
<evidence type="ECO:0000313" key="3">
    <source>
        <dbReference type="Proteomes" id="UP001206236"/>
    </source>
</evidence>
<keyword evidence="1" id="KW-0472">Membrane</keyword>